<dbReference type="EMBL" id="CAADRA010005357">
    <property type="protein sequence ID" value="VFT88885.1"/>
    <property type="molecule type" value="Genomic_DNA"/>
</dbReference>
<evidence type="ECO:0000313" key="2">
    <source>
        <dbReference type="EMBL" id="VFT88885.1"/>
    </source>
</evidence>
<gene>
    <name evidence="2" type="primary">Aste57867_12030</name>
    <name evidence="1" type="ORF">As57867_011985</name>
    <name evidence="2" type="ORF">ASTE57867_12030</name>
</gene>
<sequence>MTHQIERMRAYRKLKKHEMATLKDLQAELRTHVQFLQDARATRAATLPLAWKDIAKELVHEAEAARTHGRALRRKIYEQLALLREMVHFVAAATSPTTVSTRFDPLSSAWRDFSLPSNPSSRTLAKDWISKQLYHNMDKMFEHYAFPRITSDERVWFDMQITFPETGAVNVVRRQFDSNESLDDIRGKMRENCFHILHSIMAMRVSTGETLREQDGRTRLHSVITANREHINVLCGEFNRVGRVSFVLRQILQDDAAVHGEDVPTTPFRKRHRLVWYDACELPNGCTRKRILILQSHSFVDGETFCIDREAQGLGVSLADCPEHLKEARLRNISQQWVARMLQSVYFKGEE</sequence>
<name>A0A485KUX4_9STRA</name>
<organism evidence="2 3">
    <name type="scientific">Aphanomyces stellatus</name>
    <dbReference type="NCBI Taxonomy" id="120398"/>
    <lineage>
        <taxon>Eukaryota</taxon>
        <taxon>Sar</taxon>
        <taxon>Stramenopiles</taxon>
        <taxon>Oomycota</taxon>
        <taxon>Saprolegniomycetes</taxon>
        <taxon>Saprolegniales</taxon>
        <taxon>Verrucalvaceae</taxon>
        <taxon>Aphanomyces</taxon>
    </lineage>
</organism>
<accession>A0A485KUX4</accession>
<dbReference type="AlphaFoldDB" id="A0A485KUX4"/>
<keyword evidence="3" id="KW-1185">Reference proteome</keyword>
<evidence type="ECO:0000313" key="3">
    <source>
        <dbReference type="Proteomes" id="UP000332933"/>
    </source>
</evidence>
<reference evidence="1" key="2">
    <citation type="submission" date="2019-06" db="EMBL/GenBank/DDBJ databases">
        <title>Genomics analysis of Aphanomyces spp. identifies a new class of oomycete effector associated with host adaptation.</title>
        <authorList>
            <person name="Gaulin E."/>
        </authorList>
    </citation>
    <scope>NUCLEOTIDE SEQUENCE</scope>
    <source>
        <strain evidence="1">CBS 578.67</strain>
    </source>
</reference>
<dbReference type="EMBL" id="VJMH01005336">
    <property type="protein sequence ID" value="KAF0697258.1"/>
    <property type="molecule type" value="Genomic_DNA"/>
</dbReference>
<protein>
    <submittedName>
        <fullName evidence="2">Aste57867_12030 protein</fullName>
    </submittedName>
</protein>
<proteinExistence type="predicted"/>
<evidence type="ECO:0000313" key="1">
    <source>
        <dbReference type="EMBL" id="KAF0697258.1"/>
    </source>
</evidence>
<reference evidence="2 3" key="1">
    <citation type="submission" date="2019-03" db="EMBL/GenBank/DDBJ databases">
        <authorList>
            <person name="Gaulin E."/>
            <person name="Dumas B."/>
        </authorList>
    </citation>
    <scope>NUCLEOTIDE SEQUENCE [LARGE SCALE GENOMIC DNA]</scope>
    <source>
        <strain evidence="2">CBS 568.67</strain>
    </source>
</reference>
<dbReference type="Proteomes" id="UP000332933">
    <property type="component" value="Unassembled WGS sequence"/>
</dbReference>